<sequence>MRNKEKIKRGSEGTKVETPLAYPILLPDYIITSKLIPPSIHMKSKLKNLLFYFSNSQNPTVHGGQEKQKEPATIAKWYSLAFAFSNSIPSPLHPPASQSPGPLFHGSRHSPSRRHHKLDLSLRNPRQCSYRRHRRWVRRRLAAALSLANPERRRQLQADEVGRGDKEVVREYFNNDGFQRWRRIYEETYDVNKVQRDIRLGHSKTVDNTSAGRRPWARSTHERVTRVAARHARSIGARGSRAMACYQGRASLGSRGASLVLVPATGCVRLGVS</sequence>
<gene>
    <name evidence="2" type="ORF">STAS_21278</name>
</gene>
<organism evidence="2 3">
    <name type="scientific">Striga asiatica</name>
    <name type="common">Asiatic witchweed</name>
    <name type="synonym">Buchnera asiatica</name>
    <dbReference type="NCBI Taxonomy" id="4170"/>
    <lineage>
        <taxon>Eukaryota</taxon>
        <taxon>Viridiplantae</taxon>
        <taxon>Streptophyta</taxon>
        <taxon>Embryophyta</taxon>
        <taxon>Tracheophyta</taxon>
        <taxon>Spermatophyta</taxon>
        <taxon>Magnoliopsida</taxon>
        <taxon>eudicotyledons</taxon>
        <taxon>Gunneridae</taxon>
        <taxon>Pentapetalae</taxon>
        <taxon>asterids</taxon>
        <taxon>lamiids</taxon>
        <taxon>Lamiales</taxon>
        <taxon>Orobanchaceae</taxon>
        <taxon>Buchnereae</taxon>
        <taxon>Striga</taxon>
    </lineage>
</organism>
<dbReference type="GO" id="GO:0032259">
    <property type="term" value="P:methylation"/>
    <property type="evidence" value="ECO:0007669"/>
    <property type="project" value="UniProtKB-KW"/>
</dbReference>
<reference evidence="3" key="1">
    <citation type="journal article" date="2019" name="Curr. Biol.">
        <title>Genome Sequence of Striga asiatica Provides Insight into the Evolution of Plant Parasitism.</title>
        <authorList>
            <person name="Yoshida S."/>
            <person name="Kim S."/>
            <person name="Wafula E.K."/>
            <person name="Tanskanen J."/>
            <person name="Kim Y.M."/>
            <person name="Honaas L."/>
            <person name="Yang Z."/>
            <person name="Spallek T."/>
            <person name="Conn C.E."/>
            <person name="Ichihashi Y."/>
            <person name="Cheong K."/>
            <person name="Cui S."/>
            <person name="Der J.P."/>
            <person name="Gundlach H."/>
            <person name="Jiao Y."/>
            <person name="Hori C."/>
            <person name="Ishida J.K."/>
            <person name="Kasahara H."/>
            <person name="Kiba T."/>
            <person name="Kim M.S."/>
            <person name="Koo N."/>
            <person name="Laohavisit A."/>
            <person name="Lee Y.H."/>
            <person name="Lumba S."/>
            <person name="McCourt P."/>
            <person name="Mortimer J.C."/>
            <person name="Mutuku J.M."/>
            <person name="Nomura T."/>
            <person name="Sasaki-Sekimoto Y."/>
            <person name="Seto Y."/>
            <person name="Wang Y."/>
            <person name="Wakatake T."/>
            <person name="Sakakibara H."/>
            <person name="Demura T."/>
            <person name="Yamaguchi S."/>
            <person name="Yoneyama K."/>
            <person name="Manabe R.I."/>
            <person name="Nelson D.C."/>
            <person name="Schulman A.H."/>
            <person name="Timko M.P."/>
            <person name="dePamphilis C.W."/>
            <person name="Choi D."/>
            <person name="Shirasu K."/>
        </authorList>
    </citation>
    <scope>NUCLEOTIDE SEQUENCE [LARGE SCALE GENOMIC DNA]</scope>
    <source>
        <strain evidence="3">cv. UVA1</strain>
    </source>
</reference>
<dbReference type="EMBL" id="BKCP01006926">
    <property type="protein sequence ID" value="GER44381.1"/>
    <property type="molecule type" value="Genomic_DNA"/>
</dbReference>
<dbReference type="GO" id="GO:0008168">
    <property type="term" value="F:methyltransferase activity"/>
    <property type="evidence" value="ECO:0007669"/>
    <property type="project" value="UniProtKB-KW"/>
</dbReference>
<accession>A0A5A7QKD8</accession>
<dbReference type="Proteomes" id="UP000325081">
    <property type="component" value="Unassembled WGS sequence"/>
</dbReference>
<dbReference type="OrthoDB" id="66144at2759"/>
<keyword evidence="2" id="KW-0489">Methyltransferase</keyword>
<dbReference type="Gene3D" id="3.40.50.150">
    <property type="entry name" value="Vaccinia Virus protein VP39"/>
    <property type="match status" value="1"/>
</dbReference>
<evidence type="ECO:0000256" key="1">
    <source>
        <dbReference type="SAM" id="MobiDB-lite"/>
    </source>
</evidence>
<feature type="compositionally biased region" description="Basic residues" evidence="1">
    <location>
        <begin position="106"/>
        <end position="117"/>
    </location>
</feature>
<evidence type="ECO:0000313" key="2">
    <source>
        <dbReference type="EMBL" id="GER44381.1"/>
    </source>
</evidence>
<name>A0A5A7QKD8_STRAF</name>
<keyword evidence="2" id="KW-0808">Transferase</keyword>
<dbReference type="InterPro" id="IPR029063">
    <property type="entry name" value="SAM-dependent_MTases_sf"/>
</dbReference>
<evidence type="ECO:0000313" key="3">
    <source>
        <dbReference type="Proteomes" id="UP000325081"/>
    </source>
</evidence>
<dbReference type="AlphaFoldDB" id="A0A5A7QKD8"/>
<protein>
    <submittedName>
        <fullName evidence="2">Magnesium-protoporphyrin IX methyltransferase</fullName>
    </submittedName>
</protein>
<comment type="caution">
    <text evidence="2">The sequence shown here is derived from an EMBL/GenBank/DDBJ whole genome shotgun (WGS) entry which is preliminary data.</text>
</comment>
<keyword evidence="3" id="KW-1185">Reference proteome</keyword>
<proteinExistence type="predicted"/>
<feature type="region of interest" description="Disordered" evidence="1">
    <location>
        <begin position="91"/>
        <end position="118"/>
    </location>
</feature>